<evidence type="ECO:0000259" key="3">
    <source>
        <dbReference type="PROSITE" id="PS01180"/>
    </source>
</evidence>
<evidence type="ECO:0000313" key="5">
    <source>
        <dbReference type="Proteomes" id="UP000076858"/>
    </source>
</evidence>
<feature type="domain" description="CUB" evidence="3">
    <location>
        <begin position="277"/>
        <end position="454"/>
    </location>
</feature>
<evidence type="ECO:0000256" key="2">
    <source>
        <dbReference type="PROSITE-ProRule" id="PRU00059"/>
    </source>
</evidence>
<dbReference type="PANTHER" id="PTHR33236">
    <property type="entry name" value="INTRAFLAGELLAR TRANSPORT PROTEIN 122 FAMILY PROTEIN-RELATED"/>
    <property type="match status" value="1"/>
</dbReference>
<keyword evidence="1" id="KW-1015">Disulfide bond</keyword>
<dbReference type="OrthoDB" id="6337346at2759"/>
<protein>
    <recommendedName>
        <fullName evidence="3">CUB domain-containing protein</fullName>
    </recommendedName>
</protein>
<evidence type="ECO:0000313" key="4">
    <source>
        <dbReference type="EMBL" id="KZS19908.1"/>
    </source>
</evidence>
<dbReference type="InterPro" id="IPR000859">
    <property type="entry name" value="CUB_dom"/>
</dbReference>
<sequence length="456" mass="51210">MLALTVLMFGLPSNYVFNNNHIFGEDRRQDYVLFHPDSYRPARFRRPTWIEEQSQPRRYSEMEDDPGNKALSGYIDKLSLLQDRIHSNSKKMLSKMRNVNPLSSFMPCTATRGNLRFETGVCLLAPVCSFYGGRPTTGDSCRMGLTCCVNEIPSCGQLVTFNNTYWQSPNKINSESSCSLTVKLDEYLVEQRKPICQLRLDFLTFSIAQPNAETVCDVDNFKVIGATNKVPIICGENHGQHMYLMLPRSSTTVDLQITIGSSTRHPVWRIKISMLPCGSEFLAPEGCLQYFTSPSGIITTFNWKDTSGRTTRQLANQDYYICFRTETVQRQSSSQIATTLCLSQCHVANGLSFSLSGDVEETSQRAGARSCSNDYIVFPGGFSLPPSAPLNQRDRYCGTLLSQAESSTVSQTICSTAKPFRLLYRTNGDERVSRMKDTDPFLGNQGFCLNFEQKPS</sequence>
<organism evidence="4 5">
    <name type="scientific">Daphnia magna</name>
    <dbReference type="NCBI Taxonomy" id="35525"/>
    <lineage>
        <taxon>Eukaryota</taxon>
        <taxon>Metazoa</taxon>
        <taxon>Ecdysozoa</taxon>
        <taxon>Arthropoda</taxon>
        <taxon>Crustacea</taxon>
        <taxon>Branchiopoda</taxon>
        <taxon>Diplostraca</taxon>
        <taxon>Cladocera</taxon>
        <taxon>Anomopoda</taxon>
        <taxon>Daphniidae</taxon>
        <taxon>Daphnia</taxon>
    </lineage>
</organism>
<accession>A0A162QS29</accession>
<proteinExistence type="predicted"/>
<dbReference type="PANTHER" id="PTHR33236:SF5">
    <property type="entry name" value="CUB DOMAIN-CONTAINING PROTEIN"/>
    <property type="match status" value="1"/>
</dbReference>
<comment type="caution">
    <text evidence="2">Lacks conserved residue(s) required for the propagation of feature annotation.</text>
</comment>
<dbReference type="Pfam" id="PF26080">
    <property type="entry name" value="CUB_animal"/>
    <property type="match status" value="1"/>
</dbReference>
<dbReference type="Proteomes" id="UP000076858">
    <property type="component" value="Unassembled WGS sequence"/>
</dbReference>
<name>A0A162QS29_9CRUS</name>
<dbReference type="PROSITE" id="PS01180">
    <property type="entry name" value="CUB"/>
    <property type="match status" value="1"/>
</dbReference>
<reference evidence="4 5" key="1">
    <citation type="submission" date="2016-03" db="EMBL/GenBank/DDBJ databases">
        <title>EvidentialGene: Evidence-directed Construction of Genes on Genomes.</title>
        <authorList>
            <person name="Gilbert D.G."/>
            <person name="Choi J.-H."/>
            <person name="Mockaitis K."/>
            <person name="Colbourne J."/>
            <person name="Pfrender M."/>
        </authorList>
    </citation>
    <scope>NUCLEOTIDE SEQUENCE [LARGE SCALE GENOMIC DNA]</scope>
    <source>
        <strain evidence="4 5">Xinb3</strain>
        <tissue evidence="4">Complete organism</tissue>
    </source>
</reference>
<evidence type="ECO:0000256" key="1">
    <source>
        <dbReference type="ARBA" id="ARBA00023157"/>
    </source>
</evidence>
<dbReference type="EMBL" id="LRGB01000309">
    <property type="protein sequence ID" value="KZS19908.1"/>
    <property type="molecule type" value="Genomic_DNA"/>
</dbReference>
<dbReference type="InterPro" id="IPR058698">
    <property type="entry name" value="CUB_metazoa"/>
</dbReference>
<dbReference type="AlphaFoldDB" id="A0A162QS29"/>
<keyword evidence="5" id="KW-1185">Reference proteome</keyword>
<gene>
    <name evidence="4" type="ORF">APZ42_013544</name>
</gene>
<comment type="caution">
    <text evidence="4">The sequence shown here is derived from an EMBL/GenBank/DDBJ whole genome shotgun (WGS) entry which is preliminary data.</text>
</comment>